<dbReference type="AlphaFoldDB" id="J4C8X2"/>
<protein>
    <submittedName>
        <fullName evidence="1">Uncharacterized protein</fullName>
    </submittedName>
</protein>
<evidence type="ECO:0000313" key="2">
    <source>
        <dbReference type="Proteomes" id="UP000003786"/>
    </source>
</evidence>
<name>J4C8X2_THEOR</name>
<evidence type="ECO:0000313" key="1">
    <source>
        <dbReference type="EMBL" id="BAM41533.1"/>
    </source>
</evidence>
<organism evidence="1 2">
    <name type="scientific">Theileria orientalis strain Shintoku</name>
    <dbReference type="NCBI Taxonomy" id="869250"/>
    <lineage>
        <taxon>Eukaryota</taxon>
        <taxon>Sar</taxon>
        <taxon>Alveolata</taxon>
        <taxon>Apicomplexa</taxon>
        <taxon>Aconoidasida</taxon>
        <taxon>Piroplasmida</taxon>
        <taxon>Theileriidae</taxon>
        <taxon>Theileria</taxon>
    </lineage>
</organism>
<dbReference type="Proteomes" id="UP000003786">
    <property type="component" value="Chromosome 3"/>
</dbReference>
<sequence>MPSEKEINKVIKDNLSHPPDVIKYHITTGYLLQMTLFFILKCLWETSEFGCHYKFIRKEKYN</sequence>
<gene>
    <name evidence="1" type="ORF">TOT_030000796</name>
</gene>
<dbReference type="VEuPathDB" id="PiroplasmaDB:TOT_030000796"/>
<proteinExistence type="predicted"/>
<accession>J4C8X2</accession>
<dbReference type="RefSeq" id="XP_009691834.1">
    <property type="nucleotide sequence ID" value="XM_009693539.1"/>
</dbReference>
<reference evidence="1 2" key="1">
    <citation type="journal article" date="2012" name="MBio">
        <title>Comparative genome analysis of three eukaryotic parasites with differing abilities to transform leukocytes reveals key mediators of Theileria-induced leukocyte transformation.</title>
        <authorList>
            <person name="Hayashida K."/>
            <person name="Hara Y."/>
            <person name="Abe T."/>
            <person name="Yamasaki C."/>
            <person name="Toyoda A."/>
            <person name="Kosuge T."/>
            <person name="Suzuki Y."/>
            <person name="Sato Y."/>
            <person name="Kawashima S."/>
            <person name="Katayama T."/>
            <person name="Wakaguri H."/>
            <person name="Inoue N."/>
            <person name="Homma K."/>
            <person name="Tada-Umezaki M."/>
            <person name="Yagi Y."/>
            <person name="Fujii Y."/>
            <person name="Habara T."/>
            <person name="Kanehisa M."/>
            <person name="Watanabe H."/>
            <person name="Ito K."/>
            <person name="Gojobori T."/>
            <person name="Sugawara H."/>
            <person name="Imanishi T."/>
            <person name="Weir W."/>
            <person name="Gardner M."/>
            <person name="Pain A."/>
            <person name="Shiels B."/>
            <person name="Hattori M."/>
            <person name="Nene V."/>
            <person name="Sugimoto C."/>
        </authorList>
    </citation>
    <scope>NUCLEOTIDE SEQUENCE [LARGE SCALE GENOMIC DNA]</scope>
    <source>
        <strain evidence="1 2">Shintoku</strain>
    </source>
</reference>
<dbReference type="EMBL" id="AP011948">
    <property type="protein sequence ID" value="BAM41533.1"/>
    <property type="molecule type" value="Genomic_DNA"/>
</dbReference>
<keyword evidence="2" id="KW-1185">Reference proteome</keyword>
<dbReference type="GeneID" id="20715944"/>
<dbReference type="KEGG" id="tot:TOT_030000796"/>